<dbReference type="EMBL" id="JARKIB010000024">
    <property type="protein sequence ID" value="KAJ7766234.1"/>
    <property type="molecule type" value="Genomic_DNA"/>
</dbReference>
<reference evidence="1" key="1">
    <citation type="submission" date="2023-03" db="EMBL/GenBank/DDBJ databases">
        <title>Massive genome expansion in bonnet fungi (Mycena s.s.) driven by repeated elements and novel gene families across ecological guilds.</title>
        <authorList>
            <consortium name="Lawrence Berkeley National Laboratory"/>
            <person name="Harder C.B."/>
            <person name="Miyauchi S."/>
            <person name="Viragh M."/>
            <person name="Kuo A."/>
            <person name="Thoen E."/>
            <person name="Andreopoulos B."/>
            <person name="Lu D."/>
            <person name="Skrede I."/>
            <person name="Drula E."/>
            <person name="Henrissat B."/>
            <person name="Morin E."/>
            <person name="Kohler A."/>
            <person name="Barry K."/>
            <person name="LaButti K."/>
            <person name="Morin E."/>
            <person name="Salamov A."/>
            <person name="Lipzen A."/>
            <person name="Mereny Z."/>
            <person name="Hegedus B."/>
            <person name="Baldrian P."/>
            <person name="Stursova M."/>
            <person name="Weitz H."/>
            <person name="Taylor A."/>
            <person name="Grigoriev I.V."/>
            <person name="Nagy L.G."/>
            <person name="Martin F."/>
            <person name="Kauserud H."/>
        </authorList>
    </citation>
    <scope>NUCLEOTIDE SEQUENCE</scope>
    <source>
        <strain evidence="1">CBHHK182m</strain>
    </source>
</reference>
<organism evidence="1 2">
    <name type="scientific">Mycena metata</name>
    <dbReference type="NCBI Taxonomy" id="1033252"/>
    <lineage>
        <taxon>Eukaryota</taxon>
        <taxon>Fungi</taxon>
        <taxon>Dikarya</taxon>
        <taxon>Basidiomycota</taxon>
        <taxon>Agaricomycotina</taxon>
        <taxon>Agaricomycetes</taxon>
        <taxon>Agaricomycetidae</taxon>
        <taxon>Agaricales</taxon>
        <taxon>Marasmiineae</taxon>
        <taxon>Mycenaceae</taxon>
        <taxon>Mycena</taxon>
    </lineage>
</organism>
<protein>
    <submittedName>
        <fullName evidence="1">Uncharacterized protein</fullName>
    </submittedName>
</protein>
<dbReference type="AlphaFoldDB" id="A0AAD7NL10"/>
<evidence type="ECO:0000313" key="2">
    <source>
        <dbReference type="Proteomes" id="UP001215598"/>
    </source>
</evidence>
<proteinExistence type="predicted"/>
<comment type="caution">
    <text evidence="1">The sequence shown here is derived from an EMBL/GenBank/DDBJ whole genome shotgun (WGS) entry which is preliminary data.</text>
</comment>
<accession>A0AAD7NL10</accession>
<evidence type="ECO:0000313" key="1">
    <source>
        <dbReference type="EMBL" id="KAJ7766234.1"/>
    </source>
</evidence>
<name>A0AAD7NL10_9AGAR</name>
<gene>
    <name evidence="1" type="ORF">B0H16DRAFT_1454121</name>
</gene>
<keyword evidence="2" id="KW-1185">Reference proteome</keyword>
<sequence>MPKDVGRIMRMSTPSELLWELQWELGVTTETRPRNWCRLEWEEMPRWPTGVALSMAKMSQNPVQSPWSTSVVAAILSEAGKLEVDENHRSAAKKMVGELSAQWINGGRQNSAGVNLMSEERRVPQSADHAVEECFIQITCAHRVRQPGYFELIVDARDPPGPGRRHKTKLGVELKTSHENSECNTIGLSTKRGQNEAGGKLEAYRIIVGSSFHRNSPSLKGQTDTVAAPEFHADPISGILRSQS</sequence>
<dbReference type="Proteomes" id="UP001215598">
    <property type="component" value="Unassembled WGS sequence"/>
</dbReference>